<evidence type="ECO:0000313" key="4">
    <source>
        <dbReference type="Proteomes" id="UP000005240"/>
    </source>
</evidence>
<dbReference type="OrthoDB" id="2502606at2759"/>
<sequence length="502" mass="59435">MFLLMKRFALLFLLLPSENCTPMGLRDIQFGEKVETLNHANEMECSKKKFMFNPQLESQKKDWQSMIQSYNLFIGYTDEMKEKINDEQLENEVQLSNLKPMDDVGETLIMCHNYLIHIFGVPGKSYQDSLGTNSDPFKRLKQDEVQYNRSIYKLVLGLETPMQMPKPLHHVQMAVNNCVLQTLGYIRRYNLAPAVVAKEINSLYKSRSGIEWLAKTSIQIFRKDTMFHNAYHVRPFEEVQLKNHFQLTNFHELYQTLSKSEQDWWIFQYLAARMNARAEKAISEDEVCPRGFFKPMCTLIQFSIKLKKFLLNEMEHSSLDSGTTLLKDMKDDVLRMVRFIIEPNLETGMKLFDLKVIAGNTFATLDFIMVRFGSGYKEPAQLVADDKDAVEFGEKMKLLRLTTNIFIWKSMVFDYDHYVLKFEDKNHKIPVNNKECTSNFYWTNLMENIASYKRTRHVQMNKYPNWKEKMQKNIYYKHIIEMYDQECKELEAQYNDFQVSHY</sequence>
<protein>
    <submittedName>
        <fullName evidence="2 3">Uncharacterized protein</fullName>
    </submittedName>
</protein>
<dbReference type="AlphaFoldDB" id="A0A180GKW3"/>
<dbReference type="EnsemblFungi" id="PTTG_11770-t43_1">
    <property type="protein sequence ID" value="PTTG_11770-t43_1-p1"/>
    <property type="gene ID" value="PTTG_11770"/>
</dbReference>
<organism evidence="2">
    <name type="scientific">Puccinia triticina (isolate 1-1 / race 1 (BBBD))</name>
    <name type="common">Brown leaf rust fungus</name>
    <dbReference type="NCBI Taxonomy" id="630390"/>
    <lineage>
        <taxon>Eukaryota</taxon>
        <taxon>Fungi</taxon>
        <taxon>Dikarya</taxon>
        <taxon>Basidiomycota</taxon>
        <taxon>Pucciniomycotina</taxon>
        <taxon>Pucciniomycetes</taxon>
        <taxon>Pucciniales</taxon>
        <taxon>Pucciniaceae</taxon>
        <taxon>Puccinia</taxon>
    </lineage>
</organism>
<reference evidence="3" key="4">
    <citation type="submission" date="2025-05" db="UniProtKB">
        <authorList>
            <consortium name="EnsemblFungi"/>
        </authorList>
    </citation>
    <scope>IDENTIFICATION</scope>
    <source>
        <strain evidence="3">isolate 1-1 / race 1 (BBBD)</strain>
    </source>
</reference>
<name>A0A180GKW3_PUCT1</name>
<keyword evidence="4" id="KW-1185">Reference proteome</keyword>
<dbReference type="EMBL" id="ADAS02000052">
    <property type="protein sequence ID" value="OAV93320.1"/>
    <property type="molecule type" value="Genomic_DNA"/>
</dbReference>
<feature type="chain" id="PRO_5008110022" evidence="1">
    <location>
        <begin position="21"/>
        <end position="502"/>
    </location>
</feature>
<reference evidence="2" key="1">
    <citation type="submission" date="2009-11" db="EMBL/GenBank/DDBJ databases">
        <authorList>
            <consortium name="The Broad Institute Genome Sequencing Platform"/>
            <person name="Ward D."/>
            <person name="Feldgarden M."/>
            <person name="Earl A."/>
            <person name="Young S.K."/>
            <person name="Zeng Q."/>
            <person name="Koehrsen M."/>
            <person name="Alvarado L."/>
            <person name="Berlin A."/>
            <person name="Bochicchio J."/>
            <person name="Borenstein D."/>
            <person name="Chapman S.B."/>
            <person name="Chen Z."/>
            <person name="Engels R."/>
            <person name="Freedman E."/>
            <person name="Gellesch M."/>
            <person name="Goldberg J."/>
            <person name="Griggs A."/>
            <person name="Gujja S."/>
            <person name="Heilman E."/>
            <person name="Heiman D."/>
            <person name="Hepburn T."/>
            <person name="Howarth C."/>
            <person name="Jen D."/>
            <person name="Larson L."/>
            <person name="Lewis B."/>
            <person name="Mehta T."/>
            <person name="Park D."/>
            <person name="Pearson M."/>
            <person name="Roberts A."/>
            <person name="Saif S."/>
            <person name="Shea T."/>
            <person name="Shenoy N."/>
            <person name="Sisk P."/>
            <person name="Stolte C."/>
            <person name="Sykes S."/>
            <person name="Thomson T."/>
            <person name="Walk T."/>
            <person name="White J."/>
            <person name="Yandava C."/>
            <person name="Izard J."/>
            <person name="Baranova O.V."/>
            <person name="Blanton J.M."/>
            <person name="Tanner A.C."/>
            <person name="Dewhirst F.E."/>
            <person name="Haas B."/>
            <person name="Nusbaum C."/>
            <person name="Birren B."/>
        </authorList>
    </citation>
    <scope>NUCLEOTIDE SEQUENCE [LARGE SCALE GENOMIC DNA]</scope>
    <source>
        <strain evidence="2">1-1 BBBD Race 1</strain>
    </source>
</reference>
<proteinExistence type="predicted"/>
<gene>
    <name evidence="2" type="ORF">PTTG_11770</name>
</gene>
<dbReference type="Proteomes" id="UP000005240">
    <property type="component" value="Unassembled WGS sequence"/>
</dbReference>
<keyword evidence="1" id="KW-0732">Signal</keyword>
<evidence type="ECO:0000313" key="3">
    <source>
        <dbReference type="EnsemblFungi" id="PTTG_11770-t43_1-p1"/>
    </source>
</evidence>
<evidence type="ECO:0000256" key="1">
    <source>
        <dbReference type="SAM" id="SignalP"/>
    </source>
</evidence>
<reference evidence="2" key="2">
    <citation type="submission" date="2016-05" db="EMBL/GenBank/DDBJ databases">
        <title>Comparative analysis highlights variable genome content of wheat rusts and divergence of the mating loci.</title>
        <authorList>
            <person name="Cuomo C.A."/>
            <person name="Bakkeren G."/>
            <person name="Szabo L."/>
            <person name="Khalil H."/>
            <person name="Joly D."/>
            <person name="Goldberg J."/>
            <person name="Young S."/>
            <person name="Zeng Q."/>
            <person name="Fellers J."/>
        </authorList>
    </citation>
    <scope>NUCLEOTIDE SEQUENCE [LARGE SCALE GENOMIC DNA]</scope>
    <source>
        <strain evidence="2">1-1 BBBD Race 1</strain>
    </source>
</reference>
<accession>A0A180GKW3</accession>
<feature type="signal peptide" evidence="1">
    <location>
        <begin position="1"/>
        <end position="20"/>
    </location>
</feature>
<reference evidence="3 4" key="3">
    <citation type="journal article" date="2017" name="G3 (Bethesda)">
        <title>Comparative analysis highlights variable genome content of wheat rusts and divergence of the mating loci.</title>
        <authorList>
            <person name="Cuomo C.A."/>
            <person name="Bakkeren G."/>
            <person name="Khalil H.B."/>
            <person name="Panwar V."/>
            <person name="Joly D."/>
            <person name="Linning R."/>
            <person name="Sakthikumar S."/>
            <person name="Song X."/>
            <person name="Adiconis X."/>
            <person name="Fan L."/>
            <person name="Goldberg J.M."/>
            <person name="Levin J.Z."/>
            <person name="Young S."/>
            <person name="Zeng Q."/>
            <person name="Anikster Y."/>
            <person name="Bruce M."/>
            <person name="Wang M."/>
            <person name="Yin C."/>
            <person name="McCallum B."/>
            <person name="Szabo L.J."/>
            <person name="Hulbert S."/>
            <person name="Chen X."/>
            <person name="Fellers J.P."/>
        </authorList>
    </citation>
    <scope>NUCLEOTIDE SEQUENCE</scope>
    <source>
        <strain evidence="4">Isolate 1-1 / race 1 (BBBD)</strain>
        <strain evidence="3">isolate 1-1 / race 1 (BBBD)</strain>
    </source>
</reference>
<dbReference type="VEuPathDB" id="FungiDB:PTTG_11770"/>
<evidence type="ECO:0000313" key="2">
    <source>
        <dbReference type="EMBL" id="OAV93320.1"/>
    </source>
</evidence>